<sequence>MKKSQPLSVDKILIELLRQQSDTPFSNTSIRDMYLLQIPEVQRPSRNQVRKYIYRELLRLEKAKVIDRYEGSTGRGCKFIYRSNNQDISLEAKPSPFSAAYGHVESSMDGETQRALQEELSKRKVELIASIGEAEEYQRLYNKYPALRSAVKAQYLESRERSTKLLGQLRAVESVITKIGSPA</sequence>
<gene>
    <name evidence="1" type="ORF">SAMN04487868_12244</name>
</gene>
<evidence type="ECO:0008006" key="3">
    <source>
        <dbReference type="Google" id="ProtNLM"/>
    </source>
</evidence>
<reference evidence="1 2" key="1">
    <citation type="submission" date="2016-10" db="EMBL/GenBank/DDBJ databases">
        <authorList>
            <person name="Varghese N."/>
            <person name="Submissions S."/>
        </authorList>
    </citation>
    <scope>NUCLEOTIDE SEQUENCE [LARGE SCALE GENOMIC DNA]</scope>
    <source>
        <strain evidence="1 2">DSM 26291</strain>
    </source>
</reference>
<comment type="caution">
    <text evidence="1">The sequence shown here is derived from an EMBL/GenBank/DDBJ whole genome shotgun (WGS) entry which is preliminary data.</text>
</comment>
<dbReference type="Proteomes" id="UP000199211">
    <property type="component" value="Unassembled WGS sequence"/>
</dbReference>
<name>A0ABY1FSW8_9GAMM</name>
<proteinExistence type="predicted"/>
<protein>
    <recommendedName>
        <fullName evidence="3">Transcriptional regulator VspR</fullName>
    </recommendedName>
</protein>
<evidence type="ECO:0000313" key="1">
    <source>
        <dbReference type="EMBL" id="SFM02586.1"/>
    </source>
</evidence>
<dbReference type="RefSeq" id="WP_075195759.1">
    <property type="nucleotide sequence ID" value="NZ_DQRB01000035.1"/>
</dbReference>
<organism evidence="1 2">
    <name type="scientific">Marinobacter salarius</name>
    <dbReference type="NCBI Taxonomy" id="1420917"/>
    <lineage>
        <taxon>Bacteria</taxon>
        <taxon>Pseudomonadati</taxon>
        <taxon>Pseudomonadota</taxon>
        <taxon>Gammaproteobacteria</taxon>
        <taxon>Pseudomonadales</taxon>
        <taxon>Marinobacteraceae</taxon>
        <taxon>Marinobacter</taxon>
    </lineage>
</organism>
<dbReference type="EMBL" id="FOTV01000022">
    <property type="protein sequence ID" value="SFM02586.1"/>
    <property type="molecule type" value="Genomic_DNA"/>
</dbReference>
<evidence type="ECO:0000313" key="2">
    <source>
        <dbReference type="Proteomes" id="UP000199211"/>
    </source>
</evidence>
<accession>A0ABY1FSW8</accession>
<keyword evidence="2" id="KW-1185">Reference proteome</keyword>